<dbReference type="InterPro" id="IPR031325">
    <property type="entry name" value="RHS_repeat"/>
</dbReference>
<dbReference type="STRING" id="65499.SAMN04488000_12032"/>
<dbReference type="InterPro" id="IPR022385">
    <property type="entry name" value="Rhs_assc_core"/>
</dbReference>
<dbReference type="CDD" id="cd00110">
    <property type="entry name" value="LamG"/>
    <property type="match status" value="1"/>
</dbReference>
<dbReference type="PANTHER" id="PTHR32305">
    <property type="match status" value="1"/>
</dbReference>
<dbReference type="InterPro" id="IPR045351">
    <property type="entry name" value="DUF6531"/>
</dbReference>
<evidence type="ECO:0000259" key="8">
    <source>
        <dbReference type="Pfam" id="PF24517"/>
    </source>
</evidence>
<dbReference type="Proteomes" id="UP000199503">
    <property type="component" value="Unassembled WGS sequence"/>
</dbReference>
<feature type="domain" description="Carbohydrate-binding module family 96" evidence="8">
    <location>
        <begin position="355"/>
        <end position="514"/>
    </location>
</feature>
<dbReference type="PANTHER" id="PTHR32305:SF15">
    <property type="entry name" value="PROTEIN RHSA-RELATED"/>
    <property type="match status" value="1"/>
</dbReference>
<feature type="region of interest" description="Disordered" evidence="5">
    <location>
        <begin position="42"/>
        <end position="147"/>
    </location>
</feature>
<feature type="domain" description="Type VII secretion system protein EssD-like" evidence="6">
    <location>
        <begin position="2826"/>
        <end position="2931"/>
    </location>
</feature>
<gene>
    <name evidence="10" type="ORF">SAMN04488000_12032</name>
</gene>
<keyword evidence="11" id="KW-1185">Reference proteome</keyword>
<dbReference type="InterPro" id="IPR013320">
    <property type="entry name" value="ConA-like_dom_sf"/>
</dbReference>
<evidence type="ECO:0000313" key="11">
    <source>
        <dbReference type="Proteomes" id="UP000199503"/>
    </source>
</evidence>
<dbReference type="NCBIfam" id="NF033679">
    <property type="entry name" value="DNRLRE_dom"/>
    <property type="match status" value="1"/>
</dbReference>
<feature type="domain" description="DUF6531" evidence="7">
    <location>
        <begin position="765"/>
        <end position="835"/>
    </location>
</feature>
<dbReference type="InterPro" id="IPR006530">
    <property type="entry name" value="YD"/>
</dbReference>
<dbReference type="InterPro" id="IPR044929">
    <property type="entry name" value="DNA/RNA_non-sp_Endonuclease_sf"/>
</dbReference>
<dbReference type="NCBIfam" id="TIGR01643">
    <property type="entry name" value="YD_repeat_2x"/>
    <property type="match status" value="7"/>
</dbReference>
<dbReference type="Pfam" id="PF13385">
    <property type="entry name" value="Laminin_G_3"/>
    <property type="match status" value="1"/>
</dbReference>
<dbReference type="InterPro" id="IPR044927">
    <property type="entry name" value="Endonuclea_NS_2"/>
</dbReference>
<dbReference type="InterPro" id="IPR055372">
    <property type="entry name" value="CBM96"/>
</dbReference>
<feature type="region of interest" description="Disordered" evidence="5">
    <location>
        <begin position="2564"/>
        <end position="2585"/>
    </location>
</feature>
<dbReference type="Pfam" id="PF05593">
    <property type="entry name" value="RHS_repeat"/>
    <property type="match status" value="4"/>
</dbReference>
<dbReference type="SUPFAM" id="SSF49899">
    <property type="entry name" value="Concanavalin A-like lectins/glucanases"/>
    <property type="match status" value="1"/>
</dbReference>
<evidence type="ECO:0000259" key="6">
    <source>
        <dbReference type="Pfam" id="PF13930"/>
    </source>
</evidence>
<organism evidence="10 11">
    <name type="scientific">Lentzea albida</name>
    <dbReference type="NCBI Taxonomy" id="65499"/>
    <lineage>
        <taxon>Bacteria</taxon>
        <taxon>Bacillati</taxon>
        <taxon>Actinomycetota</taxon>
        <taxon>Actinomycetes</taxon>
        <taxon>Pseudonocardiales</taxon>
        <taxon>Pseudonocardiaceae</taxon>
        <taxon>Lentzea</taxon>
    </lineage>
</organism>
<dbReference type="InterPro" id="IPR056823">
    <property type="entry name" value="TEN-like_YD-shell"/>
</dbReference>
<feature type="domain" description="Teneurin-like YD-shell" evidence="9">
    <location>
        <begin position="2175"/>
        <end position="2295"/>
    </location>
</feature>
<evidence type="ECO:0000256" key="1">
    <source>
        <dbReference type="ARBA" id="ARBA00004613"/>
    </source>
</evidence>
<dbReference type="Pfam" id="PF24517">
    <property type="entry name" value="CBM96"/>
    <property type="match status" value="1"/>
</dbReference>
<keyword evidence="2" id="KW-0964">Secreted</keyword>
<dbReference type="EMBL" id="FOFV01000020">
    <property type="protein sequence ID" value="SES27282.1"/>
    <property type="molecule type" value="Genomic_DNA"/>
</dbReference>
<feature type="compositionally biased region" description="Polar residues" evidence="5">
    <location>
        <begin position="47"/>
        <end position="61"/>
    </location>
</feature>
<evidence type="ECO:0000256" key="4">
    <source>
        <dbReference type="ARBA" id="ARBA00022737"/>
    </source>
</evidence>
<name>A0A1H9W067_9PSEU</name>
<dbReference type="InterPro" id="IPR001791">
    <property type="entry name" value="Laminin_G"/>
</dbReference>
<keyword evidence="3" id="KW-0732">Signal</keyword>
<proteinExistence type="predicted"/>
<reference evidence="11" key="1">
    <citation type="submission" date="2016-10" db="EMBL/GenBank/DDBJ databases">
        <authorList>
            <person name="Varghese N."/>
            <person name="Submissions S."/>
        </authorList>
    </citation>
    <scope>NUCLEOTIDE SEQUENCE [LARGE SCALE GENOMIC DNA]</scope>
    <source>
        <strain evidence="11">DSM 44437</strain>
    </source>
</reference>
<dbReference type="Pfam" id="PF20148">
    <property type="entry name" value="DUF6531"/>
    <property type="match status" value="1"/>
</dbReference>
<evidence type="ECO:0000256" key="3">
    <source>
        <dbReference type="ARBA" id="ARBA00022729"/>
    </source>
</evidence>
<dbReference type="Pfam" id="PF13930">
    <property type="entry name" value="Endonuclea_NS_2"/>
    <property type="match status" value="1"/>
</dbReference>
<dbReference type="NCBIfam" id="TIGR03696">
    <property type="entry name" value="Rhs_assc_core"/>
    <property type="match status" value="1"/>
</dbReference>
<protein>
    <submittedName>
        <fullName evidence="10">RHS repeat-associated core domain-containing protein</fullName>
    </submittedName>
</protein>
<evidence type="ECO:0000259" key="7">
    <source>
        <dbReference type="Pfam" id="PF20148"/>
    </source>
</evidence>
<evidence type="ECO:0000259" key="9">
    <source>
        <dbReference type="Pfam" id="PF25023"/>
    </source>
</evidence>
<evidence type="ECO:0000256" key="5">
    <source>
        <dbReference type="SAM" id="MobiDB-lite"/>
    </source>
</evidence>
<accession>A0A1H9W067</accession>
<sequence length="2960" mass="317721">MRYAWFSAAHRRTRRQICLLLVVALVLSVVSGAELPPSLSGTFPLGASTTPPQQQTGTAEGSTHEATSDSTRARNALAKRDQPRPANAVADQPVPLPEVSRSSPERQKVTPKVEQPASLDGIDPNATERPQDRTDTTRTFDNPDGTHTVRVHNEQVNVRQSDGTYLPVDLALVPSEGRLKPKNSPADTTIATTSARGDLVRLAFGPDHRLTYGLRDAAEVRGEVDGAQVTYRAVRPEVDLRLTATRTGVKEDLVLASAGAPTSFSFTLTTERLQPRLTSAGDVELVDGDRVVAMLPAGFMDDAAGVRSRDVRYALDKAGDRTWTLRMDLDQAWLFDSQRVFPVTVDPTVGTFNTSLDDTYVQPGSPSGHSSEVNLIAGAVGDGRGIGRAYLHFPLPAALSNKYVVGASLALNNSDPSCTQYPFTAFEVTQSWTGTGISWPGAAVGQALGTGSLGSCANNRWSAIPLNREVMTSWTHNRALANGISVRASNEANGTGHRFASANAAAVNTPYLDVRYSDEGASFEVAEVLLPTANRAGSIKAKVTNLGSSTWTPGNGFKFGFNVRRASDNAFVRTESFAPAISIAPTQTGTFEVPISPLNPDEYRLELTMFTPGGANFRDAHEVPFGVASIKVSNVPPMSNNQQPGTGAVVETNTPTLYADPVDDDNWPGKGFNYKFRICTDAALTADCQESDWTAQSWAPAALRWHKTYYWSVKVHDTVDATPDWVGARGVGPLAITTRVAQPQITSHLAGSPDSVQGPGLDAGIGNYSTVVTDATVATAGPDLTITRTYNSLDPRRDTAFGVGWASRLDMRLKADDDGSENVVVTYPTGRQVRFGKNPGGDNTFSSPLGDSTDLVLSTATGIYTLRDNSGSKWEFDILGRLARITDPAGLVQTLDYNSGDRPSTITSSTSNRALTLTWQGTHVTKVTTQAPEAGGAQLEWTYSYTGDRMTSACVPGAAPNCTDYEHTQGNHYRSTVVDDNPKAYWRLGETSGTAFANVMARRPGQNSAAMTGVVLGGDGALGGTTDKAATFDGVSSYATLPDDMTTATMSASVELWFKTTSHGTLISYSDKAFPPADPGATKSTPLLYVGTDGLLYGGFTLRDNGGARQIVSGNTVNDDQWHHVVLSAAINKQTMYLDGVKVGDDLNGYVDHRKQGKYTLGAGHTKDWPATNGGNHFFAGAIDEVAVYTRPLGSLAAAAHFGARSAIDELTAVKLPQDARQFVKLTYDNVNDRVKTMVDHVGRTWTMDVPQVLDSTRTTVLRGPANHGDWTYRSDIDNGGRLQSRVHRGRTVSFEYNTAGFRSALVDENGKRSEFTTDDRGNVLSNKTCRAAGSCNTTYFTYVTGTNALDPRGDKVESISDGRSTDANDTRYRRTYQYDSVGRLLKTTYPLPDGFTVAPVETNTYSTGNEQAVGGGLVPAGLLVKSVGRRGDETVFSYRSNGDLATQVSPSKLHTRFTYDAIGRQKTVTTANPGGAVFGTTTYEYTPRSQIAKVTEPAVVNPLTGITHTKVTTNQYDGNGNVVEAVVSDLTPVLQGGDAARVTKQFYDANDRLVRTEFPDGGVERTEYLDDTLTEVATDVRGTVWTTRSDEEGRILSRSTSGVGVDPLNPQATSLAVEFNSYDPVGRLSATTDAMGRTRKYTYYDDGLLASTQLQGCVRPNGPCDPVLEDRVYDPAGNLVEQVVTGGRKTVQTFDAAGFLTKATFDPDGLNRSITYQRDAAGLPTRTERRGAADPNRVETTVNTYDTAGEFKSEDAFLNVGAALTTSVDRDERGLVVKLTNRRQLSTSFTYNAAGELVNTVNPPTEVWVAGTATQNFAATETLGRNAFGEVTHARDAAGGVSTTKYDSMGRVVEVAYPSYTAPGGTPVTPTARTEYNFAGDVTKTINALDRVTTNTHDPYGRVRTTTLPQVGATPTTLEQRYDRVGQLLTSIDPLKAEIRYTYDELGRKLTTTETDTSSGSMLFYTSQMSYDIAGNLLESKTPQGFATKHTYNKAGEVLSTTDPTGVTTEYGYDIAGRVTTTTDPAKVVSSTTYDLLGRPTATAHLVGGVKKREWATTYHPSDQVATVTTPEGRVTRYEYDERDRLDEQVEKVDATKSITTSFGYDKLGNRSRFVDGNSRATTYTYNSTGLPESIVEPPTPDHPNTADRTWTTSYDRGGQAVKLVKPGGVTVVREYDEQGRLTTERGTGAETTTADRTVGYDKAGRTTSVSGPRGVSTYRYDDRGNLLESAGPAGAATYTYNGDGTLATRTDVTGTATFGYDNAGRMTSVVDPVTGRTADYGYDEAGRVSLISDRTVANRINRRIGYDELGRKSTDQVQQMIDVGLPPRVVTGTDYGYDRDDKMTSKSAPGAANTYTYDGAGRLSTWKDNAGTVTSYGWDDAGNRTSAGGQTFTYDERNRLKSGGGSTYTYSARGTLASTTTNGTTNTSAFDAFDQLTASGAARYSYDAVGRVADRNGTRFQYAGLSNEAVTDGSRQISRLPDGTPFSDRSATGSGRMLFADQHGDVISRYLGGSVDGKRALDPFGKTVSSSGDVSPIGYQGDWTDADTGAVNMTARWYSPGTGQFQSRDPLEVNPSPSAAGNRYAYGNNDPVGHTDPTGHNPAVCGLGAFAGPAAPAAVGGCLIVAFAAVGVAAIIASNTRAPSISWPSVSTQSRPEQRNCRRRHCGNEMERSVCRSAAECDLPSFFPGRVTLPRPPAPNSPVPPSTTGIGNPYQVVLPPPPPAWIVNALNPWARSAAGSHVRYTTNDVALMVNELFDKNYSYMEGSKRITREEAAANAAQANRTSGDFCKSIGLLADQPIYAPMEDIKDFTGPTYHGIKPKDAKRATGGAVCLETLPAERVSLKTKKPAGWVHEDAHGNKMHSGHLVGDKLRGANQLDNLVPQWQHPNSPHQRSIERSIKNRVLAGENVYLHVTAKYADPEDAIPQSTTLVAIGSKGFYCVATIDNIPGKNPNAPKC</sequence>
<dbReference type="InterPro" id="IPR050708">
    <property type="entry name" value="T6SS_VgrG/RHS"/>
</dbReference>
<evidence type="ECO:0000313" key="10">
    <source>
        <dbReference type="EMBL" id="SES27282.1"/>
    </source>
</evidence>
<feature type="region of interest" description="Disordered" evidence="5">
    <location>
        <begin position="2186"/>
        <end position="2222"/>
    </location>
</feature>
<dbReference type="Gene3D" id="2.60.120.200">
    <property type="match status" value="1"/>
</dbReference>
<dbReference type="Gene3D" id="3.40.570.10">
    <property type="entry name" value="Extracellular Endonuclease, subunit A"/>
    <property type="match status" value="1"/>
</dbReference>
<evidence type="ECO:0000256" key="2">
    <source>
        <dbReference type="ARBA" id="ARBA00022525"/>
    </source>
</evidence>
<feature type="compositionally biased region" description="Basic and acidic residues" evidence="5">
    <location>
        <begin position="129"/>
        <end position="138"/>
    </location>
</feature>
<dbReference type="Pfam" id="PF25023">
    <property type="entry name" value="TEN_YD-shell"/>
    <property type="match status" value="1"/>
</dbReference>
<comment type="subcellular location">
    <subcellularLocation>
        <location evidence="1">Secreted</location>
    </subcellularLocation>
</comment>
<keyword evidence="4" id="KW-0677">Repeat</keyword>
<feature type="compositionally biased region" description="Low complexity" evidence="5">
    <location>
        <begin position="2186"/>
        <end position="2199"/>
    </location>
</feature>
<dbReference type="Gene3D" id="2.180.10.10">
    <property type="entry name" value="RHS repeat-associated core"/>
    <property type="match status" value="3"/>
</dbReference>